<protein>
    <submittedName>
        <fullName evidence="2">Uncharacterized protein</fullName>
    </submittedName>
</protein>
<dbReference type="Proteomes" id="UP000694892">
    <property type="component" value="Chromosome 5L"/>
</dbReference>
<dbReference type="EMBL" id="CM004474">
    <property type="protein sequence ID" value="OCT79251.1"/>
    <property type="molecule type" value="Genomic_DNA"/>
</dbReference>
<evidence type="ECO:0000313" key="2">
    <source>
        <dbReference type="EMBL" id="OCT79251.1"/>
    </source>
</evidence>
<evidence type="ECO:0000256" key="1">
    <source>
        <dbReference type="SAM" id="Phobius"/>
    </source>
</evidence>
<sequence length="78" mass="9173">MFWSLTCCLKPNVCGVCRPVSMHFISKDHDIIEYLFKKVVILEWYWSAFIVPSGFCKGILLILQLETTLTLRYYVYGM</sequence>
<proteinExistence type="predicted"/>
<name>A0A974CV23_XENLA</name>
<accession>A0A974CV23</accession>
<evidence type="ECO:0000313" key="3">
    <source>
        <dbReference type="Proteomes" id="UP000694892"/>
    </source>
</evidence>
<gene>
    <name evidence="2" type="ORF">XELAEV_18026062mg</name>
</gene>
<reference evidence="3" key="1">
    <citation type="journal article" date="2016" name="Nature">
        <title>Genome evolution in the allotetraploid frog Xenopus laevis.</title>
        <authorList>
            <person name="Session A.M."/>
            <person name="Uno Y."/>
            <person name="Kwon T."/>
            <person name="Chapman J.A."/>
            <person name="Toyoda A."/>
            <person name="Takahashi S."/>
            <person name="Fukui A."/>
            <person name="Hikosaka A."/>
            <person name="Suzuki A."/>
            <person name="Kondo M."/>
            <person name="van Heeringen S.J."/>
            <person name="Quigley I."/>
            <person name="Heinz S."/>
            <person name="Ogino H."/>
            <person name="Ochi H."/>
            <person name="Hellsten U."/>
            <person name="Lyons J.B."/>
            <person name="Simakov O."/>
            <person name="Putnam N."/>
            <person name="Stites J."/>
            <person name="Kuroki Y."/>
            <person name="Tanaka T."/>
            <person name="Michiue T."/>
            <person name="Watanabe M."/>
            <person name="Bogdanovic O."/>
            <person name="Lister R."/>
            <person name="Georgiou G."/>
            <person name="Paranjpe S.S."/>
            <person name="van Kruijsbergen I."/>
            <person name="Shu S."/>
            <person name="Carlson J."/>
            <person name="Kinoshita T."/>
            <person name="Ohta Y."/>
            <person name="Mawaribuchi S."/>
            <person name="Jenkins J."/>
            <person name="Grimwood J."/>
            <person name="Schmutz J."/>
            <person name="Mitros T."/>
            <person name="Mozaffari S.V."/>
            <person name="Suzuki Y."/>
            <person name="Haramoto Y."/>
            <person name="Yamamoto T.S."/>
            <person name="Takagi C."/>
            <person name="Heald R."/>
            <person name="Miller K."/>
            <person name="Haudenschild C."/>
            <person name="Kitzman J."/>
            <person name="Nakayama T."/>
            <person name="Izutsu Y."/>
            <person name="Robert J."/>
            <person name="Fortriede J."/>
            <person name="Burns K."/>
            <person name="Lotay V."/>
            <person name="Karimi K."/>
            <person name="Yasuoka Y."/>
            <person name="Dichmann D.S."/>
            <person name="Flajnik M.F."/>
            <person name="Houston D.W."/>
            <person name="Shendure J."/>
            <person name="DuPasquier L."/>
            <person name="Vize P.D."/>
            <person name="Zorn A.M."/>
            <person name="Ito M."/>
            <person name="Marcotte E.M."/>
            <person name="Wallingford J.B."/>
            <person name="Ito Y."/>
            <person name="Asashima M."/>
            <person name="Ueno N."/>
            <person name="Matsuda Y."/>
            <person name="Veenstra G.J."/>
            <person name="Fujiyama A."/>
            <person name="Harland R.M."/>
            <person name="Taira M."/>
            <person name="Rokhsar D.S."/>
        </authorList>
    </citation>
    <scope>NUCLEOTIDE SEQUENCE [LARGE SCALE GENOMIC DNA]</scope>
    <source>
        <strain evidence="3">J</strain>
    </source>
</reference>
<keyword evidence="1" id="KW-1133">Transmembrane helix</keyword>
<organism evidence="2 3">
    <name type="scientific">Xenopus laevis</name>
    <name type="common">African clawed frog</name>
    <dbReference type="NCBI Taxonomy" id="8355"/>
    <lineage>
        <taxon>Eukaryota</taxon>
        <taxon>Metazoa</taxon>
        <taxon>Chordata</taxon>
        <taxon>Craniata</taxon>
        <taxon>Vertebrata</taxon>
        <taxon>Euteleostomi</taxon>
        <taxon>Amphibia</taxon>
        <taxon>Batrachia</taxon>
        <taxon>Anura</taxon>
        <taxon>Pipoidea</taxon>
        <taxon>Pipidae</taxon>
        <taxon>Xenopodinae</taxon>
        <taxon>Xenopus</taxon>
        <taxon>Xenopus</taxon>
    </lineage>
</organism>
<keyword evidence="1" id="KW-0812">Transmembrane</keyword>
<dbReference type="AlphaFoldDB" id="A0A974CV23"/>
<keyword evidence="1" id="KW-0472">Membrane</keyword>
<feature type="transmembrane region" description="Helical" evidence="1">
    <location>
        <begin position="44"/>
        <end position="63"/>
    </location>
</feature>